<comment type="caution">
    <text evidence="1">The sequence shown here is derived from an EMBL/GenBank/DDBJ whole genome shotgun (WGS) entry which is preliminary data.</text>
</comment>
<name>A0A8T0WZ41_PANVG</name>
<gene>
    <name evidence="1" type="ORF">PVAP13_1NG135719</name>
</gene>
<sequence length="140" mass="14329">MASFWLPDVGRRPCAVAVGEEAGPARGVGVVSSTWMSLGGGGGVGDGGRGVGCLWAAEAEASKPVSRSRPLRLAGCGDAAFGAANGEESVGGITAAWRVEARWCCCPRRSWLWCRIAALCVCSFKFGCSGRKPLPALLAG</sequence>
<evidence type="ECO:0000313" key="2">
    <source>
        <dbReference type="Proteomes" id="UP000823388"/>
    </source>
</evidence>
<proteinExistence type="predicted"/>
<protein>
    <submittedName>
        <fullName evidence="1">Uncharacterized protein</fullName>
    </submittedName>
</protein>
<keyword evidence="2" id="KW-1185">Reference proteome</keyword>
<dbReference type="EMBL" id="CM029038">
    <property type="protein sequence ID" value="KAG2651908.1"/>
    <property type="molecule type" value="Genomic_DNA"/>
</dbReference>
<dbReference type="Proteomes" id="UP000823388">
    <property type="component" value="Chromosome 1N"/>
</dbReference>
<dbReference type="AlphaFoldDB" id="A0A8T0WZ41"/>
<evidence type="ECO:0000313" key="1">
    <source>
        <dbReference type="EMBL" id="KAG2651908.1"/>
    </source>
</evidence>
<organism evidence="1 2">
    <name type="scientific">Panicum virgatum</name>
    <name type="common">Blackwell switchgrass</name>
    <dbReference type="NCBI Taxonomy" id="38727"/>
    <lineage>
        <taxon>Eukaryota</taxon>
        <taxon>Viridiplantae</taxon>
        <taxon>Streptophyta</taxon>
        <taxon>Embryophyta</taxon>
        <taxon>Tracheophyta</taxon>
        <taxon>Spermatophyta</taxon>
        <taxon>Magnoliopsida</taxon>
        <taxon>Liliopsida</taxon>
        <taxon>Poales</taxon>
        <taxon>Poaceae</taxon>
        <taxon>PACMAD clade</taxon>
        <taxon>Panicoideae</taxon>
        <taxon>Panicodae</taxon>
        <taxon>Paniceae</taxon>
        <taxon>Panicinae</taxon>
        <taxon>Panicum</taxon>
        <taxon>Panicum sect. Hiantes</taxon>
    </lineage>
</organism>
<accession>A0A8T0WZ41</accession>
<reference evidence="1" key="1">
    <citation type="submission" date="2020-05" db="EMBL/GenBank/DDBJ databases">
        <title>WGS assembly of Panicum virgatum.</title>
        <authorList>
            <person name="Lovell J.T."/>
            <person name="Jenkins J."/>
            <person name="Shu S."/>
            <person name="Juenger T.E."/>
            <person name="Schmutz J."/>
        </authorList>
    </citation>
    <scope>NUCLEOTIDE SEQUENCE</scope>
    <source>
        <strain evidence="1">AP13</strain>
    </source>
</reference>